<dbReference type="SUPFAM" id="SSF69322">
    <property type="entry name" value="Tricorn protease domain 2"/>
    <property type="match status" value="1"/>
</dbReference>
<dbReference type="RefSeq" id="WP_189301763.1">
    <property type="nucleotide sequence ID" value="NZ_BMRP01000013.1"/>
</dbReference>
<accession>A0ABQ2V5N9</accession>
<dbReference type="Gene3D" id="2.130.10.10">
    <property type="entry name" value="YVTN repeat-like/Quinoprotein amine dehydrogenase"/>
    <property type="match status" value="1"/>
</dbReference>
<dbReference type="Proteomes" id="UP000654471">
    <property type="component" value="Unassembled WGS sequence"/>
</dbReference>
<evidence type="ECO:0000313" key="2">
    <source>
        <dbReference type="Proteomes" id="UP000654471"/>
    </source>
</evidence>
<dbReference type="InterPro" id="IPR015943">
    <property type="entry name" value="WD40/YVTN_repeat-like_dom_sf"/>
</dbReference>
<sequence>MPQPRPLTVRRVFGDQPYTEVGHPGTAVRDERLGLLAVAGGLRHPQWPGRDAAKGWTRTRIGVYDADAPRCRQLLRARWSVSALRFHPTLPLLAIGTGAWSHEGELLLLNLASGRVLSLLAEPRNVCGLRWSDARTLEVFLTPDDDVLEAGGDSALRAVVEHDDWSAAGNPTSAPSPGELHPYDSELELVALPPDDRVPPLLAQIDGAAPGPRRGPVWAVESLPGGRILAALEGTRLECWGPDGTREWSAPDPDPQGGGREILLAPDRRSAWVNTSARTRWDGHGWHERPYPIDRLSVDDGTVRTTVDPGFAVACTRRADGWLALRDCRHSVARPVTVLVSPGHREAVRLELGGYDLFNHHFPVRHSPELLFLQGESTQPAAGKQIVRVDPPDGTTGTPRIHRLFPLEWDADRDAHLFGGPAVHLADGRGPALVHAGTVHHPHGLRPGGAFVVRRRMPDGAPDWVFTTDTQTTGLDTDGETVYVAGNSGEVVALCAADGTVRDRRTLRIDGFPADPLSLTAAGPDRVLIGTVDGRIADCTF</sequence>
<reference evidence="2" key="1">
    <citation type="journal article" date="2019" name="Int. J. Syst. Evol. Microbiol.">
        <title>The Global Catalogue of Microorganisms (GCM) 10K type strain sequencing project: providing services to taxonomists for standard genome sequencing and annotation.</title>
        <authorList>
            <consortium name="The Broad Institute Genomics Platform"/>
            <consortium name="The Broad Institute Genome Sequencing Center for Infectious Disease"/>
            <person name="Wu L."/>
            <person name="Ma J."/>
        </authorList>
    </citation>
    <scope>NUCLEOTIDE SEQUENCE [LARGE SCALE GENOMIC DNA]</scope>
    <source>
        <strain evidence="2">JCM 3399</strain>
    </source>
</reference>
<evidence type="ECO:0000313" key="1">
    <source>
        <dbReference type="EMBL" id="GGU70133.1"/>
    </source>
</evidence>
<keyword evidence="2" id="KW-1185">Reference proteome</keyword>
<organism evidence="1 2">
    <name type="scientific">Streptomyces albospinus</name>
    <dbReference type="NCBI Taxonomy" id="285515"/>
    <lineage>
        <taxon>Bacteria</taxon>
        <taxon>Bacillati</taxon>
        <taxon>Actinomycetota</taxon>
        <taxon>Actinomycetes</taxon>
        <taxon>Kitasatosporales</taxon>
        <taxon>Streptomycetaceae</taxon>
        <taxon>Streptomyces</taxon>
    </lineage>
</organism>
<comment type="caution">
    <text evidence="1">The sequence shown here is derived from an EMBL/GenBank/DDBJ whole genome shotgun (WGS) entry which is preliminary data.</text>
</comment>
<name>A0ABQ2V5N9_9ACTN</name>
<gene>
    <name evidence="1" type="ORF">GCM10010211_39720</name>
</gene>
<dbReference type="InterPro" id="IPR011047">
    <property type="entry name" value="Quinoprotein_ADH-like_sf"/>
</dbReference>
<protein>
    <submittedName>
        <fullName evidence="1">Uncharacterized protein</fullName>
    </submittedName>
</protein>
<dbReference type="SUPFAM" id="SSF50998">
    <property type="entry name" value="Quinoprotein alcohol dehydrogenase-like"/>
    <property type="match status" value="1"/>
</dbReference>
<dbReference type="EMBL" id="BMRP01000013">
    <property type="protein sequence ID" value="GGU70133.1"/>
    <property type="molecule type" value="Genomic_DNA"/>
</dbReference>
<proteinExistence type="predicted"/>